<comment type="subcellular location">
    <subcellularLocation>
        <location evidence="1">Nucleus</location>
    </subcellularLocation>
</comment>
<reference evidence="11" key="1">
    <citation type="journal article" date="2023" name="Nat. Commun.">
        <title>Diploid and tetraploid genomes of Acorus and the evolution of monocots.</title>
        <authorList>
            <person name="Ma L."/>
            <person name="Liu K.W."/>
            <person name="Li Z."/>
            <person name="Hsiao Y.Y."/>
            <person name="Qi Y."/>
            <person name="Fu T."/>
            <person name="Tang G.D."/>
            <person name="Zhang D."/>
            <person name="Sun W.H."/>
            <person name="Liu D.K."/>
            <person name="Li Y."/>
            <person name="Chen G.Z."/>
            <person name="Liu X.D."/>
            <person name="Liao X.Y."/>
            <person name="Jiang Y.T."/>
            <person name="Yu X."/>
            <person name="Hao Y."/>
            <person name="Huang J."/>
            <person name="Zhao X.W."/>
            <person name="Ke S."/>
            <person name="Chen Y.Y."/>
            <person name="Wu W.L."/>
            <person name="Hsu J.L."/>
            <person name="Lin Y.F."/>
            <person name="Huang M.D."/>
            <person name="Li C.Y."/>
            <person name="Huang L."/>
            <person name="Wang Z.W."/>
            <person name="Zhao X."/>
            <person name="Zhong W.Y."/>
            <person name="Peng D.H."/>
            <person name="Ahmad S."/>
            <person name="Lan S."/>
            <person name="Zhang J.S."/>
            <person name="Tsai W.C."/>
            <person name="Van de Peer Y."/>
            <person name="Liu Z.J."/>
        </authorList>
    </citation>
    <scope>NUCLEOTIDE SEQUENCE</scope>
    <source>
        <strain evidence="11">SCP</strain>
    </source>
</reference>
<accession>A0AAV9BVH1</accession>
<comment type="similarity">
    <text evidence="2">Belongs to the pinin family.</text>
</comment>
<keyword evidence="7" id="KW-0539">Nucleus</keyword>
<evidence type="ECO:0000256" key="1">
    <source>
        <dbReference type="ARBA" id="ARBA00004123"/>
    </source>
</evidence>
<comment type="caution">
    <text evidence="11">The sequence shown here is derived from an EMBL/GenBank/DDBJ whole genome shotgun (WGS) entry which is preliminary data.</text>
</comment>
<dbReference type="GO" id="GO:0071013">
    <property type="term" value="C:catalytic step 2 spliceosome"/>
    <property type="evidence" value="ECO:0007669"/>
    <property type="project" value="TreeGrafter"/>
</dbReference>
<feature type="compositionally biased region" description="Basic and acidic residues" evidence="9">
    <location>
        <begin position="352"/>
        <end position="361"/>
    </location>
</feature>
<gene>
    <name evidence="11" type="ORF">QJS04_geneDACA020681</name>
</gene>
<evidence type="ECO:0000256" key="2">
    <source>
        <dbReference type="ARBA" id="ARBA00010386"/>
    </source>
</evidence>
<name>A0AAV9BVH1_ACOGR</name>
<protein>
    <recommendedName>
        <fullName evidence="10">Pinin/SDK/MemA protein domain-containing protein</fullName>
    </recommendedName>
</protein>
<keyword evidence="8" id="KW-0175">Coiled coil</keyword>
<feature type="coiled-coil region" evidence="8">
    <location>
        <begin position="307"/>
        <end position="339"/>
    </location>
</feature>
<keyword evidence="12" id="KW-1185">Reference proteome</keyword>
<keyword evidence="3" id="KW-0507">mRNA processing</keyword>
<dbReference type="PANTHER" id="PTHR12707">
    <property type="entry name" value="PINN"/>
    <property type="match status" value="1"/>
</dbReference>
<feature type="region of interest" description="Disordered" evidence="9">
    <location>
        <begin position="199"/>
        <end position="224"/>
    </location>
</feature>
<dbReference type="InterPro" id="IPR006786">
    <property type="entry name" value="Pinin_SDK_MemA"/>
</dbReference>
<dbReference type="GO" id="GO:0006397">
    <property type="term" value="P:mRNA processing"/>
    <property type="evidence" value="ECO:0007669"/>
    <property type="project" value="UniProtKB-KW"/>
</dbReference>
<dbReference type="Pfam" id="PF04696">
    <property type="entry name" value="Pinin_SDK_memA"/>
    <property type="match status" value="1"/>
</dbReference>
<evidence type="ECO:0000256" key="9">
    <source>
        <dbReference type="SAM" id="MobiDB-lite"/>
    </source>
</evidence>
<feature type="domain" description="Pinin/SDK/MemA protein" evidence="10">
    <location>
        <begin position="165"/>
        <end position="292"/>
    </location>
</feature>
<dbReference type="InterPro" id="IPR039853">
    <property type="entry name" value="Pinin"/>
</dbReference>
<keyword evidence="4" id="KW-0805">Transcription regulation</keyword>
<keyword evidence="6" id="KW-0508">mRNA splicing</keyword>
<proteinExistence type="inferred from homology"/>
<evidence type="ECO:0000259" key="10">
    <source>
        <dbReference type="Pfam" id="PF04696"/>
    </source>
</evidence>
<dbReference type="EMBL" id="JAUJYN010000001">
    <property type="protein sequence ID" value="KAK1280147.1"/>
    <property type="molecule type" value="Genomic_DNA"/>
</dbReference>
<sequence>MAVEKTAEELQREIDELHRQQREITERLRDPRGLRRAGLAPNGARSFAHPNSAAALRRGGIVRPVIRATEAEKPAQEDQPAPKRRLSSAVVKLKVEDGEVTEEMKVVDVQGRGPEVPAAPNRENDIRPVSLGGRESRRVNRMEAEGPVMNHVPRVLPKEEDASLVKRNRRMLGQLLGTLEKFREEDKQLSTTEAYLRRSESLRRAEQRAREESEKLRQQEREQIGEKRRRDLTLRARVIAKAEEKKMELLFLRWSEHHKKLCNFQRTKAEPPIYYLPNKPIIKDPAVAEQQREQAFLEWKSARRDELTQFQKQLEEQYVANAEAELQRWQNARNARRVNNAVVDQETMDKELETHQMEHGPKTRRIPGSNEEEEDVEDIVGDDDMMDDVLEVDDGRKVDEATKPEDEDNGSPGAGASR</sequence>
<evidence type="ECO:0000256" key="5">
    <source>
        <dbReference type="ARBA" id="ARBA00023163"/>
    </source>
</evidence>
<evidence type="ECO:0000313" key="11">
    <source>
        <dbReference type="EMBL" id="KAK1280147.1"/>
    </source>
</evidence>
<feature type="region of interest" description="Disordered" evidence="9">
    <location>
        <begin position="1"/>
        <end position="52"/>
    </location>
</feature>
<keyword evidence="5" id="KW-0804">Transcription</keyword>
<feature type="compositionally biased region" description="Basic and acidic residues" evidence="9">
    <location>
        <begin position="1"/>
        <end position="33"/>
    </location>
</feature>
<evidence type="ECO:0000313" key="12">
    <source>
        <dbReference type="Proteomes" id="UP001179952"/>
    </source>
</evidence>
<reference evidence="11" key="2">
    <citation type="submission" date="2023-06" db="EMBL/GenBank/DDBJ databases">
        <authorList>
            <person name="Ma L."/>
            <person name="Liu K.-W."/>
            <person name="Li Z."/>
            <person name="Hsiao Y.-Y."/>
            <person name="Qi Y."/>
            <person name="Fu T."/>
            <person name="Tang G."/>
            <person name="Zhang D."/>
            <person name="Sun W.-H."/>
            <person name="Liu D.-K."/>
            <person name="Li Y."/>
            <person name="Chen G.-Z."/>
            <person name="Liu X.-D."/>
            <person name="Liao X.-Y."/>
            <person name="Jiang Y.-T."/>
            <person name="Yu X."/>
            <person name="Hao Y."/>
            <person name="Huang J."/>
            <person name="Zhao X.-W."/>
            <person name="Ke S."/>
            <person name="Chen Y.-Y."/>
            <person name="Wu W.-L."/>
            <person name="Hsu J.-L."/>
            <person name="Lin Y.-F."/>
            <person name="Huang M.-D."/>
            <person name="Li C.-Y."/>
            <person name="Huang L."/>
            <person name="Wang Z.-W."/>
            <person name="Zhao X."/>
            <person name="Zhong W.-Y."/>
            <person name="Peng D.-H."/>
            <person name="Ahmad S."/>
            <person name="Lan S."/>
            <person name="Zhang J.-S."/>
            <person name="Tsai W.-C."/>
            <person name="Van De Peer Y."/>
            <person name="Liu Z.-J."/>
        </authorList>
    </citation>
    <scope>NUCLEOTIDE SEQUENCE</scope>
    <source>
        <strain evidence="11">SCP</strain>
        <tissue evidence="11">Leaves</tissue>
    </source>
</reference>
<evidence type="ECO:0000256" key="8">
    <source>
        <dbReference type="SAM" id="Coils"/>
    </source>
</evidence>
<feature type="region of interest" description="Disordered" evidence="9">
    <location>
        <begin position="352"/>
        <end position="418"/>
    </location>
</feature>
<dbReference type="GO" id="GO:0008380">
    <property type="term" value="P:RNA splicing"/>
    <property type="evidence" value="ECO:0007669"/>
    <property type="project" value="UniProtKB-KW"/>
</dbReference>
<organism evidence="11 12">
    <name type="scientific">Acorus gramineus</name>
    <name type="common">Dwarf sweet flag</name>
    <dbReference type="NCBI Taxonomy" id="55184"/>
    <lineage>
        <taxon>Eukaryota</taxon>
        <taxon>Viridiplantae</taxon>
        <taxon>Streptophyta</taxon>
        <taxon>Embryophyta</taxon>
        <taxon>Tracheophyta</taxon>
        <taxon>Spermatophyta</taxon>
        <taxon>Magnoliopsida</taxon>
        <taxon>Liliopsida</taxon>
        <taxon>Acoraceae</taxon>
        <taxon>Acorus</taxon>
    </lineage>
</organism>
<feature type="compositionally biased region" description="Basic and acidic residues" evidence="9">
    <location>
        <begin position="393"/>
        <end position="404"/>
    </location>
</feature>
<evidence type="ECO:0000256" key="6">
    <source>
        <dbReference type="ARBA" id="ARBA00023187"/>
    </source>
</evidence>
<dbReference type="PANTHER" id="PTHR12707:SF0">
    <property type="entry name" value="PININ"/>
    <property type="match status" value="1"/>
</dbReference>
<evidence type="ECO:0000256" key="4">
    <source>
        <dbReference type="ARBA" id="ARBA00023015"/>
    </source>
</evidence>
<dbReference type="AlphaFoldDB" id="A0AAV9BVH1"/>
<feature type="compositionally biased region" description="Acidic residues" evidence="9">
    <location>
        <begin position="370"/>
        <end position="392"/>
    </location>
</feature>
<evidence type="ECO:0000256" key="7">
    <source>
        <dbReference type="ARBA" id="ARBA00023242"/>
    </source>
</evidence>
<evidence type="ECO:0000256" key="3">
    <source>
        <dbReference type="ARBA" id="ARBA00022664"/>
    </source>
</evidence>
<dbReference type="Proteomes" id="UP001179952">
    <property type="component" value="Unassembled WGS sequence"/>
</dbReference>